<dbReference type="EMBL" id="CP097511">
    <property type="protein sequence ID" value="URE48180.1"/>
    <property type="molecule type" value="Genomic_DNA"/>
</dbReference>
<protein>
    <submittedName>
        <fullName evidence="2">Ubiquitin-conjugating enzyme E2 19-like</fullName>
    </submittedName>
</protein>
<reference evidence="2" key="1">
    <citation type="submission" date="2022-05" db="EMBL/GenBank/DDBJ databases">
        <title>The Musa troglodytarum L. genome provides insights into the mechanism of non-climacteric behaviour and enrichment of carotenoids.</title>
        <authorList>
            <person name="Wang J."/>
        </authorList>
    </citation>
    <scope>NUCLEOTIDE SEQUENCE</scope>
    <source>
        <tissue evidence="2">Leaf</tissue>
    </source>
</reference>
<dbReference type="Gene3D" id="3.10.110.10">
    <property type="entry name" value="Ubiquitin Conjugating Enzyme"/>
    <property type="match status" value="1"/>
</dbReference>
<dbReference type="InterPro" id="IPR000608">
    <property type="entry name" value="UBC"/>
</dbReference>
<evidence type="ECO:0000313" key="2">
    <source>
        <dbReference type="EMBL" id="URE48180.1"/>
    </source>
</evidence>
<accession>A0A9E7I8V2</accession>
<dbReference type="PANTHER" id="PTHR24067">
    <property type="entry name" value="UBIQUITIN-CONJUGATING ENZYME E2"/>
    <property type="match status" value="1"/>
</dbReference>
<dbReference type="SUPFAM" id="SSF54495">
    <property type="entry name" value="UBC-like"/>
    <property type="match status" value="1"/>
</dbReference>
<organism evidence="2 3">
    <name type="scientific">Musa troglodytarum</name>
    <name type="common">fe'i banana</name>
    <dbReference type="NCBI Taxonomy" id="320322"/>
    <lineage>
        <taxon>Eukaryota</taxon>
        <taxon>Viridiplantae</taxon>
        <taxon>Streptophyta</taxon>
        <taxon>Embryophyta</taxon>
        <taxon>Tracheophyta</taxon>
        <taxon>Spermatophyta</taxon>
        <taxon>Magnoliopsida</taxon>
        <taxon>Liliopsida</taxon>
        <taxon>Zingiberales</taxon>
        <taxon>Musaceae</taxon>
        <taxon>Musa</taxon>
    </lineage>
</organism>
<dbReference type="AlphaFoldDB" id="A0A9E7I8V2"/>
<dbReference type="InterPro" id="IPR016135">
    <property type="entry name" value="UBQ-conjugating_enzyme/RWD"/>
</dbReference>
<sequence>MEEYLCNRMSGDTGVSAFPEGENIFSWIGTIEGSKGTPCEGLLYKLSLRFPLDYPFKPPLNPTMKVLSTAMLQHCGANKKNTVWNLNLKENFQAQHGKPLFPIPTNAVVTLHSAPVTLILDSSRNVRWKSWNLGEKVASGQAPQDAERTILLAGNDFWPKRRLIYATNPVEREPYRSTCSLTCHGESLR</sequence>
<gene>
    <name evidence="2" type="ORF">MUK42_12538</name>
</gene>
<name>A0A9E7I8V2_9LILI</name>
<dbReference type="InterPro" id="IPR050113">
    <property type="entry name" value="Ub_conjugating_enzyme"/>
</dbReference>
<dbReference type="Proteomes" id="UP001055439">
    <property type="component" value="Chromosome 9"/>
</dbReference>
<dbReference type="PROSITE" id="PS50127">
    <property type="entry name" value="UBC_2"/>
    <property type="match status" value="1"/>
</dbReference>
<keyword evidence="3" id="KW-1185">Reference proteome</keyword>
<evidence type="ECO:0000313" key="3">
    <source>
        <dbReference type="Proteomes" id="UP001055439"/>
    </source>
</evidence>
<evidence type="ECO:0000259" key="1">
    <source>
        <dbReference type="PROSITE" id="PS50127"/>
    </source>
</evidence>
<proteinExistence type="predicted"/>
<dbReference type="Pfam" id="PF00179">
    <property type="entry name" value="UQ_con"/>
    <property type="match status" value="1"/>
</dbReference>
<feature type="domain" description="UBC core" evidence="1">
    <location>
        <begin position="1"/>
        <end position="159"/>
    </location>
</feature>